<protein>
    <submittedName>
        <fullName evidence="3">Site-specific recombinase, phage integrase family</fullName>
    </submittedName>
</protein>
<name>A2S0L6_BURM9</name>
<dbReference type="InterPro" id="IPR011010">
    <property type="entry name" value="DNA_brk_join_enz"/>
</dbReference>
<dbReference type="Gene3D" id="1.10.443.10">
    <property type="entry name" value="Intergrase catalytic core"/>
    <property type="match status" value="1"/>
</dbReference>
<reference evidence="3 4" key="1">
    <citation type="submission" date="2007-01" db="EMBL/GenBank/DDBJ databases">
        <authorList>
            <person name="DeShazer D."/>
            <person name="Woods D.E."/>
            <person name="Nierman W.C."/>
        </authorList>
    </citation>
    <scope>NUCLEOTIDE SEQUENCE [LARGE SCALE GENOMIC DNA]</scope>
    <source>
        <strain evidence="3 4">NCTC 10229</strain>
    </source>
</reference>
<feature type="compositionally biased region" description="Basic and acidic residues" evidence="2">
    <location>
        <begin position="1"/>
        <end position="10"/>
    </location>
</feature>
<feature type="region of interest" description="Disordered" evidence="2">
    <location>
        <begin position="229"/>
        <end position="270"/>
    </location>
</feature>
<dbReference type="HOGENOM" id="CLU_089892_0_0_4"/>
<organism evidence="3 4">
    <name type="scientific">Burkholderia mallei (strain NCTC 10229)</name>
    <dbReference type="NCBI Taxonomy" id="412022"/>
    <lineage>
        <taxon>Bacteria</taxon>
        <taxon>Pseudomonadati</taxon>
        <taxon>Pseudomonadota</taxon>
        <taxon>Betaproteobacteria</taxon>
        <taxon>Burkholderiales</taxon>
        <taxon>Burkholderiaceae</taxon>
        <taxon>Burkholderia</taxon>
        <taxon>pseudomallei group</taxon>
    </lineage>
</organism>
<dbReference type="EMBL" id="CP000545">
    <property type="protein sequence ID" value="ABM99840.2"/>
    <property type="molecule type" value="Genomic_DNA"/>
</dbReference>
<keyword evidence="1" id="KW-0233">DNA recombination</keyword>
<feature type="region of interest" description="Disordered" evidence="2">
    <location>
        <begin position="1"/>
        <end position="23"/>
    </location>
</feature>
<proteinExistence type="predicted"/>
<gene>
    <name evidence="3" type="ordered locus">BMA10229_1685</name>
</gene>
<dbReference type="SUPFAM" id="SSF56349">
    <property type="entry name" value="DNA breaking-rejoining enzymes"/>
    <property type="match status" value="1"/>
</dbReference>
<evidence type="ECO:0000313" key="4">
    <source>
        <dbReference type="Proteomes" id="UP000002283"/>
    </source>
</evidence>
<sequence length="270" mass="29793">MGARFPDVRQRLSGTPPRHGRRHAAARARAREARTAQGRLLSLIFAHAVRRGLRDRNPAREIGSAKETKRDRYITDDELDTVRAAIVASADDKTSSARSFLCLIDLAYQTAQRIGDLLALNWQDVSDDGISFRPSQTVNRSGVRLLIEMTPDLQETLNRARGGKIASIGPMICTHASGCYTYIGAYSGWKRACLRARSAYEKDWKKKGITPNPKYLIGMHFHDPRAKALTDPKRQQGAAAAQSLAGHTTESMTAPLHEIARSGTRPASPH</sequence>
<dbReference type="Proteomes" id="UP000002283">
    <property type="component" value="Chromosome II"/>
</dbReference>
<evidence type="ECO:0000256" key="2">
    <source>
        <dbReference type="SAM" id="MobiDB-lite"/>
    </source>
</evidence>
<dbReference type="AlphaFoldDB" id="A2S0L6"/>
<accession>A2S0L6</accession>
<dbReference type="KEGG" id="bml:BMA10229_1685"/>
<dbReference type="InterPro" id="IPR013762">
    <property type="entry name" value="Integrase-like_cat_sf"/>
</dbReference>
<evidence type="ECO:0000256" key="1">
    <source>
        <dbReference type="ARBA" id="ARBA00023172"/>
    </source>
</evidence>
<dbReference type="GO" id="GO:0003677">
    <property type="term" value="F:DNA binding"/>
    <property type="evidence" value="ECO:0007669"/>
    <property type="project" value="InterPro"/>
</dbReference>
<dbReference type="GO" id="GO:0015074">
    <property type="term" value="P:DNA integration"/>
    <property type="evidence" value="ECO:0007669"/>
    <property type="project" value="InterPro"/>
</dbReference>
<evidence type="ECO:0000313" key="3">
    <source>
        <dbReference type="EMBL" id="ABM99840.2"/>
    </source>
</evidence>
<dbReference type="GO" id="GO:0006310">
    <property type="term" value="P:DNA recombination"/>
    <property type="evidence" value="ECO:0007669"/>
    <property type="project" value="UniProtKB-KW"/>
</dbReference>